<sequence>MLSDTNTNSDQYESGKFDDVTIETIDGRSFPHKKLGNITVSPRYTLKGLNLMKNLEIHDGYSLTTMQLNVIKEKTSFNIMKATKDGKIVSFTSNEAYFRSGSNETWKDYFTQEQALKFDQLVPFPYDYKEK</sequence>
<dbReference type="Gene3D" id="3.40.50.300">
    <property type="entry name" value="P-loop containing nucleotide triphosphate hydrolases"/>
    <property type="match status" value="1"/>
</dbReference>
<evidence type="ECO:0000313" key="3">
    <source>
        <dbReference type="WBParaSite" id="ACRNAN_scaffold994.g22156.t1"/>
    </source>
</evidence>
<dbReference type="Proteomes" id="UP000887540">
    <property type="component" value="Unplaced"/>
</dbReference>
<dbReference type="InterPro" id="IPR000863">
    <property type="entry name" value="Sulfotransferase_dom"/>
</dbReference>
<proteinExistence type="predicted"/>
<organism evidence="2 3">
    <name type="scientific">Acrobeloides nanus</name>
    <dbReference type="NCBI Taxonomy" id="290746"/>
    <lineage>
        <taxon>Eukaryota</taxon>
        <taxon>Metazoa</taxon>
        <taxon>Ecdysozoa</taxon>
        <taxon>Nematoda</taxon>
        <taxon>Chromadorea</taxon>
        <taxon>Rhabditida</taxon>
        <taxon>Tylenchina</taxon>
        <taxon>Cephalobomorpha</taxon>
        <taxon>Cephaloboidea</taxon>
        <taxon>Cephalobidae</taxon>
        <taxon>Acrobeloides</taxon>
    </lineage>
</organism>
<evidence type="ECO:0000259" key="1">
    <source>
        <dbReference type="Pfam" id="PF00685"/>
    </source>
</evidence>
<keyword evidence="2" id="KW-1185">Reference proteome</keyword>
<accession>A0A914ESP4</accession>
<dbReference type="SUPFAM" id="SSF52540">
    <property type="entry name" value="P-loop containing nucleoside triphosphate hydrolases"/>
    <property type="match status" value="1"/>
</dbReference>
<protein>
    <submittedName>
        <fullName evidence="3">Sulfotransferase domain-containing protein</fullName>
    </submittedName>
</protein>
<dbReference type="InterPro" id="IPR027417">
    <property type="entry name" value="P-loop_NTPase"/>
</dbReference>
<dbReference type="Pfam" id="PF00685">
    <property type="entry name" value="Sulfotransfer_1"/>
    <property type="match status" value="1"/>
</dbReference>
<dbReference type="GO" id="GO:0008146">
    <property type="term" value="F:sulfotransferase activity"/>
    <property type="evidence" value="ECO:0007669"/>
    <property type="project" value="InterPro"/>
</dbReference>
<dbReference type="AlphaFoldDB" id="A0A914ESP4"/>
<dbReference type="WBParaSite" id="ACRNAN_scaffold994.g22156.t1">
    <property type="protein sequence ID" value="ACRNAN_scaffold994.g22156.t1"/>
    <property type="gene ID" value="ACRNAN_scaffold994.g22156"/>
</dbReference>
<reference evidence="3" key="1">
    <citation type="submission" date="2022-11" db="UniProtKB">
        <authorList>
            <consortium name="WormBaseParasite"/>
        </authorList>
    </citation>
    <scope>IDENTIFICATION</scope>
</reference>
<name>A0A914ESP4_9BILA</name>
<feature type="domain" description="Sulfotransferase" evidence="1">
    <location>
        <begin position="60"/>
        <end position="121"/>
    </location>
</feature>
<evidence type="ECO:0000313" key="2">
    <source>
        <dbReference type="Proteomes" id="UP000887540"/>
    </source>
</evidence>